<keyword evidence="1" id="KW-0732">Signal</keyword>
<feature type="region of interest" description="Disordered" evidence="2">
    <location>
        <begin position="1"/>
        <end position="183"/>
    </location>
</feature>
<feature type="compositionally biased region" description="Low complexity" evidence="2">
    <location>
        <begin position="140"/>
        <end position="167"/>
    </location>
</feature>
<evidence type="ECO:0000256" key="2">
    <source>
        <dbReference type="SAM" id="MobiDB-lite"/>
    </source>
</evidence>
<dbReference type="EMBL" id="NCWY01000003">
    <property type="protein sequence ID" value="PAK96428.1"/>
    <property type="molecule type" value="Genomic_DNA"/>
</dbReference>
<feature type="transmembrane region" description="Helical" evidence="3">
    <location>
        <begin position="281"/>
        <end position="305"/>
    </location>
</feature>
<keyword evidence="3" id="KW-1133">Transmembrane helix</keyword>
<feature type="region of interest" description="Disordered" evidence="2">
    <location>
        <begin position="316"/>
        <end position="344"/>
    </location>
</feature>
<dbReference type="Proteomes" id="UP000216867">
    <property type="component" value="Unassembled WGS sequence"/>
</dbReference>
<gene>
    <name evidence="4" type="ORF">B8X04_03745</name>
</gene>
<feature type="compositionally biased region" description="Polar residues" evidence="2">
    <location>
        <begin position="62"/>
        <end position="71"/>
    </location>
</feature>
<feature type="compositionally biased region" description="Basic and acidic residues" evidence="2">
    <location>
        <begin position="31"/>
        <end position="55"/>
    </location>
</feature>
<dbReference type="RefSeq" id="WP_095375509.1">
    <property type="nucleotide sequence ID" value="NZ_NCWY01000003.1"/>
</dbReference>
<feature type="compositionally biased region" description="Polar residues" evidence="2">
    <location>
        <begin position="1"/>
        <end position="15"/>
    </location>
</feature>
<organism evidence="4 5">
    <name type="scientific">Brevibacterium casei</name>
    <dbReference type="NCBI Taxonomy" id="33889"/>
    <lineage>
        <taxon>Bacteria</taxon>
        <taxon>Bacillati</taxon>
        <taxon>Actinomycetota</taxon>
        <taxon>Actinomycetes</taxon>
        <taxon>Micrococcales</taxon>
        <taxon>Brevibacteriaceae</taxon>
        <taxon>Brevibacterium</taxon>
    </lineage>
</organism>
<keyword evidence="3" id="KW-0812">Transmembrane</keyword>
<dbReference type="Gene3D" id="2.60.40.1240">
    <property type="match status" value="1"/>
</dbReference>
<evidence type="ECO:0000256" key="3">
    <source>
        <dbReference type="SAM" id="Phobius"/>
    </source>
</evidence>
<sequence length="474" mass="49736">MYASQSTAHTRTRSTYVYPAESVRSEPPFGQREHRREFRERSEPFSRRERQRVRFEQPGPQYGSNEPTRSYDSGDRAPSYGSDQPTQSYGSDDQAPSYGSGDQAPSYGSDNQAPNYGSQSQYGQDGQYGGSQGGYGQSQGYGQSYDQNAQGSQGGYDQNYGQGYDQNAQGYDQNQNYGQSYDSNQYGQQPAYAAAGGGGDQFTPANPNASYGNYSSGSGGSTSKNIWGILALIGGIIGVVLAFVFGIGLIFGIAAVVFGFIGLSAIKKGLASNKGVTITGLILGFVSILISIIVIIATIIGIGMLGKAVDEMSEAPTSYGAPIDPTDPGAESPATEETAEAAPVEGGEVEIGTDVTAAVSVAPGTASNTAIGAESTNGEIAIVTMTIKNNSSSEIDMSLTSVTASNGSGATYSDVFDGNKYQGILAFAEPVPAGGEKTYEFAYGVPADEVDQMELQLLLFDDLGKGTTFDFKKV</sequence>
<evidence type="ECO:0000313" key="5">
    <source>
        <dbReference type="Proteomes" id="UP000216867"/>
    </source>
</evidence>
<comment type="caution">
    <text evidence="4">The sequence shown here is derived from an EMBL/GenBank/DDBJ whole genome shotgun (WGS) entry which is preliminary data.</text>
</comment>
<keyword evidence="3" id="KW-0472">Membrane</keyword>
<feature type="compositionally biased region" description="Polar residues" evidence="2">
    <location>
        <begin position="168"/>
        <end position="183"/>
    </location>
</feature>
<accession>A0A269ZF30</accession>
<feature type="compositionally biased region" description="Polar residues" evidence="2">
    <location>
        <begin position="81"/>
        <end position="91"/>
    </location>
</feature>
<feature type="compositionally biased region" description="Low complexity" evidence="2">
    <location>
        <begin position="328"/>
        <end position="344"/>
    </location>
</feature>
<dbReference type="AlphaFoldDB" id="A0A269ZF30"/>
<proteinExistence type="predicted"/>
<evidence type="ECO:0000256" key="1">
    <source>
        <dbReference type="ARBA" id="ARBA00022729"/>
    </source>
</evidence>
<feature type="transmembrane region" description="Helical" evidence="3">
    <location>
        <begin position="229"/>
        <end position="261"/>
    </location>
</feature>
<reference evidence="4 5" key="1">
    <citation type="submission" date="2017-04" db="EMBL/GenBank/DDBJ databases">
        <title>Kefir bacterial isolates.</title>
        <authorList>
            <person name="Kim Y."/>
            <person name="Blasche S."/>
            <person name="Patil K.R."/>
        </authorList>
    </citation>
    <scope>NUCLEOTIDE SEQUENCE [LARGE SCALE GENOMIC DNA]</scope>
    <source>
        <strain evidence="4 5">OG2</strain>
    </source>
</reference>
<protein>
    <submittedName>
        <fullName evidence="4">Uncharacterized protein</fullName>
    </submittedName>
</protein>
<feature type="compositionally biased region" description="Low complexity" evidence="2">
    <location>
        <begin position="116"/>
        <end position="125"/>
    </location>
</feature>
<evidence type="ECO:0000313" key="4">
    <source>
        <dbReference type="EMBL" id="PAK96428.1"/>
    </source>
</evidence>
<dbReference type="InterPro" id="IPR029050">
    <property type="entry name" value="Immunoprotect_excell_Ig-like"/>
</dbReference>
<name>A0A269ZF30_9MICO</name>
<feature type="compositionally biased region" description="Gly residues" evidence="2">
    <location>
        <begin position="126"/>
        <end position="139"/>
    </location>
</feature>
<feature type="compositionally biased region" description="Polar residues" evidence="2">
    <location>
        <begin position="106"/>
        <end position="115"/>
    </location>
</feature>